<sequence>MDDPDTAWPFWKFGLKKSDLVTTLQEQYNTIPSSIQDPEAFHHDVFELSHAASSTAEFHSLMSERKQQRLRELNDTLHSASCEIIANPSLIGTDQWQHAIQLFRTRSLDSLVRYFAAYLPDNHPWYHSNESSSSSSVDSDGADIDSLNPSEHMDDYEKLGSMPDESYPHAYPLSPRSMTTYSTVPSQQESDPAEFSLGPSRAMSFSLASEVDDVFPIQESCPSLLPDDASTQSTSDEDASDSGESDASDIRQKQGADKSDKIMIVDWVKNKETMTDMPPHTMTADETPGSETPTPKTEAIRTRASCGAGSFFPELRPSRSLSAMPRLRHRDSAIACHLSLHTAELDSDYFSSTVSADRHRGKHLLKHSILPSRLRRRDLSPSGNCRSRPRGQACRNSSNNGGSSSKVQKASSEPLRSKPRGRRRDGC</sequence>
<accession>A0A0C4DYL8</accession>
<reference evidence="3" key="5">
    <citation type="submission" date="2015-06" db="UniProtKB">
        <authorList>
            <consortium name="EnsemblFungi"/>
        </authorList>
    </citation>
    <scope>IDENTIFICATION</scope>
    <source>
        <strain evidence="3">ATCC 64411</strain>
    </source>
</reference>
<feature type="compositionally biased region" description="Polar residues" evidence="1">
    <location>
        <begin position="176"/>
        <end position="190"/>
    </location>
</feature>
<feature type="compositionally biased region" description="Basic residues" evidence="1">
    <location>
        <begin position="417"/>
        <end position="427"/>
    </location>
</feature>
<feature type="compositionally biased region" description="Low complexity" evidence="1">
    <location>
        <begin position="396"/>
        <end position="405"/>
    </location>
</feature>
<evidence type="ECO:0000313" key="4">
    <source>
        <dbReference type="Proteomes" id="UP000011715"/>
    </source>
</evidence>
<feature type="region of interest" description="Disordered" evidence="1">
    <location>
        <begin position="219"/>
        <end position="259"/>
    </location>
</feature>
<dbReference type="OMA" id="PWHKSAD"/>
<evidence type="ECO:0000313" key="3">
    <source>
        <dbReference type="EnsemblFungi" id="MAPG_05144T0"/>
    </source>
</evidence>
<feature type="compositionally biased region" description="Acidic residues" evidence="1">
    <location>
        <begin position="235"/>
        <end position="247"/>
    </location>
</feature>
<dbReference type="OrthoDB" id="4366798at2759"/>
<feature type="compositionally biased region" description="Low complexity" evidence="1">
    <location>
        <begin position="128"/>
        <end position="139"/>
    </location>
</feature>
<organism evidence="3 4">
    <name type="scientific">Magnaporthiopsis poae (strain ATCC 64411 / 73-15)</name>
    <name type="common">Kentucky bluegrass fungus</name>
    <name type="synonym">Magnaporthe poae</name>
    <dbReference type="NCBI Taxonomy" id="644358"/>
    <lineage>
        <taxon>Eukaryota</taxon>
        <taxon>Fungi</taxon>
        <taxon>Dikarya</taxon>
        <taxon>Ascomycota</taxon>
        <taxon>Pezizomycotina</taxon>
        <taxon>Sordariomycetes</taxon>
        <taxon>Sordariomycetidae</taxon>
        <taxon>Magnaporthales</taxon>
        <taxon>Magnaporthaceae</taxon>
        <taxon>Magnaporthiopsis</taxon>
    </lineage>
</organism>
<keyword evidence="4" id="KW-1185">Reference proteome</keyword>
<evidence type="ECO:0000313" key="2">
    <source>
        <dbReference type="EMBL" id="KLU86125.1"/>
    </source>
</evidence>
<dbReference type="VEuPathDB" id="FungiDB:MAPG_05144"/>
<reference evidence="2" key="3">
    <citation type="submission" date="2011-03" db="EMBL/GenBank/DDBJ databases">
        <title>Annotation of Magnaporthe poae ATCC 64411.</title>
        <authorList>
            <person name="Ma L.-J."/>
            <person name="Dead R."/>
            <person name="Young S.K."/>
            <person name="Zeng Q."/>
            <person name="Gargeya S."/>
            <person name="Fitzgerald M."/>
            <person name="Haas B."/>
            <person name="Abouelleil A."/>
            <person name="Alvarado L."/>
            <person name="Arachchi H.M."/>
            <person name="Berlin A."/>
            <person name="Brown A."/>
            <person name="Chapman S.B."/>
            <person name="Chen Z."/>
            <person name="Dunbar C."/>
            <person name="Freedman E."/>
            <person name="Gearin G."/>
            <person name="Gellesch M."/>
            <person name="Goldberg J."/>
            <person name="Griggs A."/>
            <person name="Gujja S."/>
            <person name="Heiman D."/>
            <person name="Howarth C."/>
            <person name="Larson L."/>
            <person name="Lui A."/>
            <person name="MacDonald P.J.P."/>
            <person name="Mehta T."/>
            <person name="Montmayeur A."/>
            <person name="Murphy C."/>
            <person name="Neiman D."/>
            <person name="Pearson M."/>
            <person name="Priest M."/>
            <person name="Roberts A."/>
            <person name="Saif S."/>
            <person name="Shea T."/>
            <person name="Shenoy N."/>
            <person name="Sisk P."/>
            <person name="Stolte C."/>
            <person name="Sykes S."/>
            <person name="Yandava C."/>
            <person name="Wortman J."/>
            <person name="Nusbaum C."/>
            <person name="Birren B."/>
        </authorList>
    </citation>
    <scope>NUCLEOTIDE SEQUENCE</scope>
    <source>
        <strain evidence="2">ATCC 64411</strain>
    </source>
</reference>
<dbReference type="AlphaFoldDB" id="A0A0C4DYL8"/>
<feature type="region of interest" description="Disordered" evidence="1">
    <location>
        <begin position="372"/>
        <end position="427"/>
    </location>
</feature>
<dbReference type="Proteomes" id="UP000011715">
    <property type="component" value="Unassembled WGS sequence"/>
</dbReference>
<name>A0A0C4DYL8_MAGP6</name>
<dbReference type="EMBL" id="ADBL01001215">
    <property type="status" value="NOT_ANNOTATED_CDS"/>
    <property type="molecule type" value="Genomic_DNA"/>
</dbReference>
<dbReference type="EnsemblFungi" id="MAPG_05144T0">
    <property type="protein sequence ID" value="MAPG_05144T0"/>
    <property type="gene ID" value="MAPG_05144"/>
</dbReference>
<reference evidence="3" key="4">
    <citation type="journal article" date="2015" name="G3 (Bethesda)">
        <title>Genome sequences of three phytopathogenic species of the Magnaporthaceae family of fungi.</title>
        <authorList>
            <person name="Okagaki L.H."/>
            <person name="Nunes C.C."/>
            <person name="Sailsbery J."/>
            <person name="Clay B."/>
            <person name="Brown D."/>
            <person name="John T."/>
            <person name="Oh Y."/>
            <person name="Young N."/>
            <person name="Fitzgerald M."/>
            <person name="Haas B.J."/>
            <person name="Zeng Q."/>
            <person name="Young S."/>
            <person name="Adiconis X."/>
            <person name="Fan L."/>
            <person name="Levin J.Z."/>
            <person name="Mitchell T.K."/>
            <person name="Okubara P.A."/>
            <person name="Farman M.L."/>
            <person name="Kohn L.M."/>
            <person name="Birren B."/>
            <person name="Ma L.-J."/>
            <person name="Dean R.A."/>
        </authorList>
    </citation>
    <scope>NUCLEOTIDE SEQUENCE</scope>
    <source>
        <strain evidence="3">ATCC 64411 / 73-15</strain>
    </source>
</reference>
<feature type="compositionally biased region" description="Basic and acidic residues" evidence="1">
    <location>
        <begin position="248"/>
        <end position="259"/>
    </location>
</feature>
<reference evidence="2" key="2">
    <citation type="submission" date="2010-05" db="EMBL/GenBank/DDBJ databases">
        <title>The Genome Sequence of Magnaporthe poae strain ATCC 64411.</title>
        <authorList>
            <consortium name="The Broad Institute Genome Sequencing Platform"/>
            <consortium name="Broad Institute Genome Sequencing Center for Infectious Disease"/>
            <person name="Ma L.-J."/>
            <person name="Dead R."/>
            <person name="Young S."/>
            <person name="Zeng Q."/>
            <person name="Koehrsen M."/>
            <person name="Alvarado L."/>
            <person name="Berlin A."/>
            <person name="Chapman S.B."/>
            <person name="Chen Z."/>
            <person name="Freedman E."/>
            <person name="Gellesch M."/>
            <person name="Goldberg J."/>
            <person name="Griggs A."/>
            <person name="Gujja S."/>
            <person name="Heilman E.R."/>
            <person name="Heiman D."/>
            <person name="Hepburn T."/>
            <person name="Howarth C."/>
            <person name="Jen D."/>
            <person name="Larson L."/>
            <person name="Mehta T."/>
            <person name="Neiman D."/>
            <person name="Pearson M."/>
            <person name="Roberts A."/>
            <person name="Saif S."/>
            <person name="Shea T."/>
            <person name="Shenoy N."/>
            <person name="Sisk P."/>
            <person name="Stolte C."/>
            <person name="Sykes S."/>
            <person name="Walk T."/>
            <person name="White J."/>
            <person name="Yandava C."/>
            <person name="Haas B."/>
            <person name="Nusbaum C."/>
            <person name="Birren B."/>
        </authorList>
    </citation>
    <scope>NUCLEOTIDE SEQUENCE</scope>
    <source>
        <strain evidence="2">ATCC 64411</strain>
    </source>
</reference>
<feature type="region of interest" description="Disordered" evidence="1">
    <location>
        <begin position="274"/>
        <end position="297"/>
    </location>
</feature>
<evidence type="ECO:0000256" key="1">
    <source>
        <dbReference type="SAM" id="MobiDB-lite"/>
    </source>
</evidence>
<dbReference type="EMBL" id="GL876969">
    <property type="protein sequence ID" value="KLU86125.1"/>
    <property type="molecule type" value="Genomic_DNA"/>
</dbReference>
<proteinExistence type="predicted"/>
<protein>
    <submittedName>
        <fullName evidence="2 3">Uncharacterized protein</fullName>
    </submittedName>
</protein>
<dbReference type="STRING" id="644358.A0A0C4DYL8"/>
<gene>
    <name evidence="2" type="ORF">MAPG_05144</name>
</gene>
<reference evidence="4" key="1">
    <citation type="submission" date="2010-05" db="EMBL/GenBank/DDBJ databases">
        <title>The genome sequence of Magnaporthe poae strain ATCC 64411.</title>
        <authorList>
            <person name="Ma L.-J."/>
            <person name="Dead R."/>
            <person name="Young S."/>
            <person name="Zeng Q."/>
            <person name="Koehrsen M."/>
            <person name="Alvarado L."/>
            <person name="Berlin A."/>
            <person name="Chapman S.B."/>
            <person name="Chen Z."/>
            <person name="Freedman E."/>
            <person name="Gellesch M."/>
            <person name="Goldberg J."/>
            <person name="Griggs A."/>
            <person name="Gujja S."/>
            <person name="Heilman E.R."/>
            <person name="Heiman D."/>
            <person name="Hepburn T."/>
            <person name="Howarth C."/>
            <person name="Jen D."/>
            <person name="Larson L."/>
            <person name="Mehta T."/>
            <person name="Neiman D."/>
            <person name="Pearson M."/>
            <person name="Roberts A."/>
            <person name="Saif S."/>
            <person name="Shea T."/>
            <person name="Shenoy N."/>
            <person name="Sisk P."/>
            <person name="Stolte C."/>
            <person name="Sykes S."/>
            <person name="Walk T."/>
            <person name="White J."/>
            <person name="Yandava C."/>
            <person name="Haas B."/>
            <person name="Nusbaum C."/>
            <person name="Birren B."/>
        </authorList>
    </citation>
    <scope>NUCLEOTIDE SEQUENCE [LARGE SCALE GENOMIC DNA]</scope>
    <source>
        <strain evidence="4">ATCC 64411 / 73-15</strain>
    </source>
</reference>
<feature type="region of interest" description="Disordered" evidence="1">
    <location>
        <begin position="128"/>
        <end position="197"/>
    </location>
</feature>
<dbReference type="eggNOG" id="ENOG502T0H9">
    <property type="taxonomic scope" value="Eukaryota"/>
</dbReference>